<protein>
    <submittedName>
        <fullName evidence="1">Uncharacterized protein</fullName>
    </submittedName>
</protein>
<reference evidence="1" key="2">
    <citation type="submission" date="2019-01" db="UniProtKB">
        <authorList>
            <consortium name="EnsemblPlants"/>
        </authorList>
    </citation>
    <scope>IDENTIFICATION</scope>
    <source>
        <strain evidence="1">cv. Heinz 1706</strain>
    </source>
</reference>
<dbReference type="EnsemblPlants" id="Solyc06g053805.1.1">
    <property type="protein sequence ID" value="Solyc06g053805.1.1"/>
    <property type="gene ID" value="Solyc06g053805.1"/>
</dbReference>
<dbReference type="InParanoid" id="A0A3Q7GTY4"/>
<dbReference type="Gramene" id="Solyc06g053805.1.1">
    <property type="protein sequence ID" value="Solyc06g053805.1.1"/>
    <property type="gene ID" value="Solyc06g053805.1"/>
</dbReference>
<evidence type="ECO:0000313" key="1">
    <source>
        <dbReference type="EnsemblPlants" id="Solyc06g053805.1.1"/>
    </source>
</evidence>
<sequence>MSLFRLNKYFCCLMSLLSHIIEITGTKFPSSLFSAMLIWSL</sequence>
<dbReference type="AlphaFoldDB" id="A0A3Q7GTY4"/>
<evidence type="ECO:0000313" key="2">
    <source>
        <dbReference type="Proteomes" id="UP000004994"/>
    </source>
</evidence>
<organism evidence="1">
    <name type="scientific">Solanum lycopersicum</name>
    <name type="common">Tomato</name>
    <name type="synonym">Lycopersicon esculentum</name>
    <dbReference type="NCBI Taxonomy" id="4081"/>
    <lineage>
        <taxon>Eukaryota</taxon>
        <taxon>Viridiplantae</taxon>
        <taxon>Streptophyta</taxon>
        <taxon>Embryophyta</taxon>
        <taxon>Tracheophyta</taxon>
        <taxon>Spermatophyta</taxon>
        <taxon>Magnoliopsida</taxon>
        <taxon>eudicotyledons</taxon>
        <taxon>Gunneridae</taxon>
        <taxon>Pentapetalae</taxon>
        <taxon>asterids</taxon>
        <taxon>lamiids</taxon>
        <taxon>Solanales</taxon>
        <taxon>Solanaceae</taxon>
        <taxon>Solanoideae</taxon>
        <taxon>Solaneae</taxon>
        <taxon>Solanum</taxon>
        <taxon>Solanum subgen. Lycopersicon</taxon>
    </lineage>
</organism>
<reference evidence="1" key="1">
    <citation type="journal article" date="2012" name="Nature">
        <title>The tomato genome sequence provides insights into fleshy fruit evolution.</title>
        <authorList>
            <consortium name="Tomato Genome Consortium"/>
        </authorList>
    </citation>
    <scope>NUCLEOTIDE SEQUENCE [LARGE SCALE GENOMIC DNA]</scope>
    <source>
        <strain evidence="1">cv. Heinz 1706</strain>
    </source>
</reference>
<name>A0A3Q7GTY4_SOLLC</name>
<dbReference type="Proteomes" id="UP000004994">
    <property type="component" value="Chromosome 6"/>
</dbReference>
<keyword evidence="2" id="KW-1185">Reference proteome</keyword>
<proteinExistence type="predicted"/>
<accession>A0A3Q7GTY4</accession>